<gene>
    <name evidence="5" type="ORF">JCM19294_2309</name>
</gene>
<dbReference type="PANTHER" id="PTHR30349">
    <property type="entry name" value="PHAGE INTEGRASE-RELATED"/>
    <property type="match status" value="1"/>
</dbReference>
<dbReference type="SUPFAM" id="SSF56349">
    <property type="entry name" value="DNA breaking-rejoining enzymes"/>
    <property type="match status" value="1"/>
</dbReference>
<dbReference type="CDD" id="cd01185">
    <property type="entry name" value="INTN1_C_like"/>
    <property type="match status" value="1"/>
</dbReference>
<dbReference type="InterPro" id="IPR050090">
    <property type="entry name" value="Tyrosine_recombinase_XerCD"/>
</dbReference>
<dbReference type="InterPro" id="IPR010998">
    <property type="entry name" value="Integrase_recombinase_N"/>
</dbReference>
<keyword evidence="2" id="KW-0238">DNA-binding</keyword>
<proteinExistence type="inferred from homology"/>
<reference evidence="5" key="1">
    <citation type="journal article" date="2014" name="Genome Announc.">
        <title>Draft Genome Sequences of Marine Flavobacterium Nonlabens Strains NR17, NR24, NR27, NR32, NR33, and Ara13.</title>
        <authorList>
            <person name="Nakanishi M."/>
            <person name="Meirelles P."/>
            <person name="Suzuki R."/>
            <person name="Takatani N."/>
            <person name="Mino S."/>
            <person name="Suda W."/>
            <person name="Oshima K."/>
            <person name="Hattori M."/>
            <person name="Ohkuma M."/>
            <person name="Hosokawa M."/>
            <person name="Miyashita K."/>
            <person name="Thompson F.L."/>
            <person name="Niwa A."/>
            <person name="Sawabe T."/>
            <person name="Sawabe T."/>
        </authorList>
    </citation>
    <scope>NUCLEOTIDE SEQUENCE [LARGE SCALE GENOMIC DNA]</scope>
    <source>
        <strain evidence="5">JCM 19294</strain>
    </source>
</reference>
<dbReference type="InterPro" id="IPR025269">
    <property type="entry name" value="SAM-like_dom"/>
</dbReference>
<evidence type="ECO:0000259" key="4">
    <source>
        <dbReference type="PROSITE" id="PS51898"/>
    </source>
</evidence>
<organism evidence="5 6">
    <name type="scientific">Nonlabens tegetincola</name>
    <dbReference type="NCBI Taxonomy" id="323273"/>
    <lineage>
        <taxon>Bacteria</taxon>
        <taxon>Pseudomonadati</taxon>
        <taxon>Bacteroidota</taxon>
        <taxon>Flavobacteriia</taxon>
        <taxon>Flavobacteriales</taxon>
        <taxon>Flavobacteriaceae</taxon>
        <taxon>Nonlabens</taxon>
    </lineage>
</organism>
<dbReference type="Pfam" id="PF13102">
    <property type="entry name" value="Phage_int_SAM_5"/>
    <property type="match status" value="1"/>
</dbReference>
<dbReference type="Proteomes" id="UP000029221">
    <property type="component" value="Unassembled WGS sequence"/>
</dbReference>
<evidence type="ECO:0000256" key="1">
    <source>
        <dbReference type="ARBA" id="ARBA00008857"/>
    </source>
</evidence>
<dbReference type="InterPro" id="IPR013762">
    <property type="entry name" value="Integrase-like_cat_sf"/>
</dbReference>
<dbReference type="PROSITE" id="PS51898">
    <property type="entry name" value="TYR_RECOMBINASE"/>
    <property type="match status" value="1"/>
</dbReference>
<dbReference type="InterPro" id="IPR011010">
    <property type="entry name" value="DNA_brk_join_enz"/>
</dbReference>
<accession>A0A090Q042</accession>
<keyword evidence="6" id="KW-1185">Reference proteome</keyword>
<evidence type="ECO:0000313" key="5">
    <source>
        <dbReference type="EMBL" id="GAK95527.1"/>
    </source>
</evidence>
<keyword evidence="3" id="KW-0233">DNA recombination</keyword>
<comment type="caution">
    <text evidence="5">The sequence shown here is derived from an EMBL/GenBank/DDBJ whole genome shotgun (WGS) entry which is preliminary data.</text>
</comment>
<evidence type="ECO:0000256" key="2">
    <source>
        <dbReference type="ARBA" id="ARBA00023125"/>
    </source>
</evidence>
<dbReference type="GO" id="GO:0003677">
    <property type="term" value="F:DNA binding"/>
    <property type="evidence" value="ECO:0007669"/>
    <property type="project" value="UniProtKB-KW"/>
</dbReference>
<dbReference type="GO" id="GO:0015074">
    <property type="term" value="P:DNA integration"/>
    <property type="evidence" value="ECO:0007669"/>
    <property type="project" value="InterPro"/>
</dbReference>
<evidence type="ECO:0000313" key="6">
    <source>
        <dbReference type="Proteomes" id="UP000029221"/>
    </source>
</evidence>
<name>A0A090Q042_9FLAO</name>
<dbReference type="RefSeq" id="WP_042276077.1">
    <property type="nucleotide sequence ID" value="NZ_BBML01000001.1"/>
</dbReference>
<dbReference type="Gene3D" id="1.10.150.130">
    <property type="match status" value="1"/>
</dbReference>
<sequence length="411" mass="49042">MIQHTFNLKNPNGNKETLIFLRARFPEENKYFKYSTGESIHPKYWDKKNKRPNRIPGRSADAIKCREVDTQLARYSDEFYRSVSELKIHDMKVTIEAVREKLDLVFKKTVSKKTFFEVYQLFIDERKLLGKVGGRTIQKDENILKTLRDFQDYTKFSVRFNTMNKDFYIRFVRYCREEKEHRLKDNTLGKHFAYLKTFLRWARDNGYHTNNDFTKWENISSDTYEIALTEDELLKLYNYDFSNHKKLERVRDVFVFGCATGLRYSDYSKVSKANIQNDCLLVNTQKTKNYLTIPLNKYSKNILEKYNYELPSISPQRFRDYIKDAAELCEIDTPIKKVSFMGSKRIEKTHKKHKLIGTHTARRTFITLSLEKGMRPEVVMSITGHKDYKSFQKYIKLSQRVKADEMNKAWN</sequence>
<dbReference type="GO" id="GO:0006310">
    <property type="term" value="P:DNA recombination"/>
    <property type="evidence" value="ECO:0007669"/>
    <property type="project" value="UniProtKB-KW"/>
</dbReference>
<dbReference type="Gene3D" id="1.10.443.10">
    <property type="entry name" value="Intergrase catalytic core"/>
    <property type="match status" value="1"/>
</dbReference>
<dbReference type="EMBL" id="BBML01000001">
    <property type="protein sequence ID" value="GAK95527.1"/>
    <property type="molecule type" value="Genomic_DNA"/>
</dbReference>
<dbReference type="eggNOG" id="COG4974">
    <property type="taxonomic scope" value="Bacteria"/>
</dbReference>
<comment type="similarity">
    <text evidence="1">Belongs to the 'phage' integrase family.</text>
</comment>
<dbReference type="PANTHER" id="PTHR30349:SF64">
    <property type="entry name" value="PROPHAGE INTEGRASE INTD-RELATED"/>
    <property type="match status" value="1"/>
</dbReference>
<feature type="domain" description="Tyr recombinase" evidence="4">
    <location>
        <begin position="223"/>
        <end position="407"/>
    </location>
</feature>
<dbReference type="AlphaFoldDB" id="A0A090Q042"/>
<evidence type="ECO:0000256" key="3">
    <source>
        <dbReference type="ARBA" id="ARBA00023172"/>
    </source>
</evidence>
<protein>
    <submittedName>
        <fullName evidence="5">Integrase</fullName>
    </submittedName>
</protein>
<dbReference type="InterPro" id="IPR002104">
    <property type="entry name" value="Integrase_catalytic"/>
</dbReference>
<dbReference type="Pfam" id="PF00589">
    <property type="entry name" value="Phage_integrase"/>
    <property type="match status" value="1"/>
</dbReference>